<feature type="transmembrane region" description="Helical" evidence="5">
    <location>
        <begin position="44"/>
        <end position="62"/>
    </location>
</feature>
<feature type="domain" description="O-antigen ligase-related" evidence="6">
    <location>
        <begin position="214"/>
        <end position="383"/>
    </location>
</feature>
<evidence type="ECO:0000256" key="4">
    <source>
        <dbReference type="ARBA" id="ARBA00023136"/>
    </source>
</evidence>
<feature type="domain" description="Protein glycosylation ligase" evidence="8">
    <location>
        <begin position="175"/>
        <end position="199"/>
    </location>
</feature>
<organism evidence="9 10">
    <name type="scientific">Paraburkholderia lycopersici</name>
    <dbReference type="NCBI Taxonomy" id="416944"/>
    <lineage>
        <taxon>Bacteria</taxon>
        <taxon>Pseudomonadati</taxon>
        <taxon>Pseudomonadota</taxon>
        <taxon>Betaproteobacteria</taxon>
        <taxon>Burkholderiales</taxon>
        <taxon>Burkholderiaceae</taxon>
        <taxon>Paraburkholderia</taxon>
    </lineage>
</organism>
<evidence type="ECO:0000256" key="2">
    <source>
        <dbReference type="ARBA" id="ARBA00022692"/>
    </source>
</evidence>
<feature type="transmembrane region" description="Helical" evidence="5">
    <location>
        <begin position="275"/>
        <end position="295"/>
    </location>
</feature>
<dbReference type="Pfam" id="PF11846">
    <property type="entry name" value="Wzy_C_2"/>
    <property type="match status" value="1"/>
</dbReference>
<sequence length="615" mass="66965">MPPAQLMPSNFARYLTFVLLALALTLPYAVVNHTYPIPTFYSEFVALALYLLLGASALALVRPARMGGGFASPTVALVPLLFGLLLIVQTFALPLAQPSMNWLGAGYLLAAFVAVHAGYTITRARLMRAALVWGAFALQIGGLFAVFSQVIQLLHLETKVTPLVVAYNVTVDRRPFGNMAQANHLATYIAFAMAGAMYLVQTRRLNVLLWGVLTAIYAGGLALTVSRGPWLQVGVIFVAGVWIALTGCRSEEGEGRGGAGQGGAAGMRVGGLRAWIVPVALLVLFVGMNAFVRWANIRYNLQLDQSAADRFKDASQIAPRIALWRYGWTMFKSHPVLGVGWGDFPIHQFELVRLLGGVEIANNAHDIFIDLLAKTGLAGVAIVVLGLVAWFVRALRAPHTAERVFGFMLIGVLVMHALVEYPQQYMFFLLPAMFVFGLLETKPLRAVPPRLSLGVYAVVAFGGIAALYPVLRDYNRAEVLYYGQHPARDYADDPSRLFGAWGDYGMATLLPMNAASLSSKLYAHQRAIALLPGETVLRRYAVLQALNGDTAGAFDTVERLRIFATELHDWPTQLAALYGLLDEQDTLAGFKAQLVKKYGKATKSIEEDDGDDSDD</sequence>
<evidence type="ECO:0000259" key="7">
    <source>
        <dbReference type="Pfam" id="PF11846"/>
    </source>
</evidence>
<dbReference type="PANTHER" id="PTHR37422">
    <property type="entry name" value="TEICHURONIC ACID BIOSYNTHESIS PROTEIN TUAE"/>
    <property type="match status" value="1"/>
</dbReference>
<accession>A0A1G6KJR3</accession>
<feature type="transmembrane region" description="Helical" evidence="5">
    <location>
        <begin position="230"/>
        <end position="248"/>
    </location>
</feature>
<feature type="transmembrane region" description="Helical" evidence="5">
    <location>
        <begin position="74"/>
        <end position="96"/>
    </location>
</feature>
<gene>
    <name evidence="9" type="ORF">SAMN05421548_105252</name>
</gene>
<name>A0A1G6KJR3_9BURK</name>
<dbReference type="InterPro" id="IPR031726">
    <property type="entry name" value="PglL_A"/>
</dbReference>
<dbReference type="EMBL" id="FMYQ01000005">
    <property type="protein sequence ID" value="SDC31177.1"/>
    <property type="molecule type" value="Genomic_DNA"/>
</dbReference>
<keyword evidence="9" id="KW-0436">Ligase</keyword>
<dbReference type="InterPro" id="IPR051533">
    <property type="entry name" value="WaaL-like"/>
</dbReference>
<feature type="transmembrane region" description="Helical" evidence="5">
    <location>
        <begin position="102"/>
        <end position="119"/>
    </location>
</feature>
<evidence type="ECO:0000259" key="6">
    <source>
        <dbReference type="Pfam" id="PF04932"/>
    </source>
</evidence>
<dbReference type="InterPro" id="IPR021797">
    <property type="entry name" value="Wzy_C_2"/>
</dbReference>
<feature type="transmembrane region" description="Helical" evidence="5">
    <location>
        <begin position="453"/>
        <end position="471"/>
    </location>
</feature>
<evidence type="ECO:0000313" key="10">
    <source>
        <dbReference type="Proteomes" id="UP000198908"/>
    </source>
</evidence>
<protein>
    <submittedName>
        <fullName evidence="9">O-antigen ligase</fullName>
    </submittedName>
</protein>
<dbReference type="Pfam" id="PF15864">
    <property type="entry name" value="PglL_A"/>
    <property type="match status" value="1"/>
</dbReference>
<feature type="transmembrane region" description="Helical" evidence="5">
    <location>
        <begin position="182"/>
        <end position="200"/>
    </location>
</feature>
<feature type="transmembrane region" description="Helical" evidence="5">
    <location>
        <begin position="404"/>
        <end position="419"/>
    </location>
</feature>
<evidence type="ECO:0000256" key="3">
    <source>
        <dbReference type="ARBA" id="ARBA00022989"/>
    </source>
</evidence>
<reference evidence="10" key="1">
    <citation type="submission" date="2016-09" db="EMBL/GenBank/DDBJ databases">
        <authorList>
            <person name="Varghese N."/>
            <person name="Submissions S."/>
        </authorList>
    </citation>
    <scope>NUCLEOTIDE SEQUENCE [LARGE SCALE GENOMIC DNA]</scope>
    <source>
        <strain evidence="10">TNe-862</strain>
    </source>
</reference>
<comment type="subcellular location">
    <subcellularLocation>
        <location evidence="1">Membrane</location>
        <topology evidence="1">Multi-pass membrane protein</topology>
    </subcellularLocation>
</comment>
<evidence type="ECO:0000313" key="9">
    <source>
        <dbReference type="EMBL" id="SDC31177.1"/>
    </source>
</evidence>
<feature type="domain" description="Virulence factor membrane-bound polymerase C-terminal" evidence="7">
    <location>
        <begin position="406"/>
        <end position="570"/>
    </location>
</feature>
<dbReference type="GO" id="GO:0016020">
    <property type="term" value="C:membrane"/>
    <property type="evidence" value="ECO:0007669"/>
    <property type="project" value="UniProtKB-SubCell"/>
</dbReference>
<feature type="transmembrane region" description="Helical" evidence="5">
    <location>
        <begin position="207"/>
        <end position="224"/>
    </location>
</feature>
<dbReference type="STRING" id="416944.SAMN05421548_105252"/>
<dbReference type="PANTHER" id="PTHR37422:SF21">
    <property type="entry name" value="EXOQ-LIKE PROTEIN"/>
    <property type="match status" value="1"/>
</dbReference>
<feature type="transmembrane region" description="Helical" evidence="5">
    <location>
        <begin position="131"/>
        <end position="154"/>
    </location>
</feature>
<dbReference type="Proteomes" id="UP000198908">
    <property type="component" value="Unassembled WGS sequence"/>
</dbReference>
<keyword evidence="4 5" id="KW-0472">Membrane</keyword>
<keyword evidence="10" id="KW-1185">Reference proteome</keyword>
<evidence type="ECO:0000256" key="5">
    <source>
        <dbReference type="SAM" id="Phobius"/>
    </source>
</evidence>
<feature type="transmembrane region" description="Helical" evidence="5">
    <location>
        <begin position="371"/>
        <end position="392"/>
    </location>
</feature>
<dbReference type="InterPro" id="IPR007016">
    <property type="entry name" value="O-antigen_ligase-rel_domated"/>
</dbReference>
<evidence type="ECO:0000256" key="1">
    <source>
        <dbReference type="ARBA" id="ARBA00004141"/>
    </source>
</evidence>
<proteinExistence type="predicted"/>
<dbReference type="GO" id="GO:0016874">
    <property type="term" value="F:ligase activity"/>
    <property type="evidence" value="ECO:0007669"/>
    <property type="project" value="UniProtKB-KW"/>
</dbReference>
<keyword evidence="3 5" id="KW-1133">Transmembrane helix</keyword>
<dbReference type="Pfam" id="PF04932">
    <property type="entry name" value="Wzy_C"/>
    <property type="match status" value="1"/>
</dbReference>
<dbReference type="AlphaFoldDB" id="A0A1G6KJR3"/>
<evidence type="ECO:0000259" key="8">
    <source>
        <dbReference type="Pfam" id="PF15864"/>
    </source>
</evidence>
<keyword evidence="2 5" id="KW-0812">Transmembrane</keyword>